<gene>
    <name evidence="14" type="ORF">SLEP1_g52268</name>
</gene>
<dbReference type="InterPro" id="IPR023346">
    <property type="entry name" value="Lysozyme-like_dom_sf"/>
</dbReference>
<evidence type="ECO:0000313" key="14">
    <source>
        <dbReference type="EMBL" id="GKV45158.1"/>
    </source>
</evidence>
<evidence type="ECO:0000313" key="15">
    <source>
        <dbReference type="Proteomes" id="UP001054252"/>
    </source>
</evidence>
<evidence type="ECO:0000256" key="12">
    <source>
        <dbReference type="SAM" id="SignalP"/>
    </source>
</evidence>
<dbReference type="GO" id="GO:0006032">
    <property type="term" value="P:chitin catabolic process"/>
    <property type="evidence" value="ECO:0007669"/>
    <property type="project" value="UniProtKB-KW"/>
</dbReference>
<keyword evidence="10" id="KW-0624">Polysaccharide degradation</keyword>
<comment type="similarity">
    <text evidence="2">Belongs to the glycosyl hydrolase 19 family. Chitinase class I subfamily.</text>
</comment>
<accession>A0AAV5M5Q0</accession>
<evidence type="ECO:0000259" key="13">
    <source>
        <dbReference type="PROSITE" id="PS50941"/>
    </source>
</evidence>
<keyword evidence="5 12" id="KW-0732">Signal</keyword>
<reference evidence="14 15" key="1">
    <citation type="journal article" date="2021" name="Commun. Biol.">
        <title>The genome of Shorea leprosula (Dipterocarpaceae) highlights the ecological relevance of drought in aseasonal tropical rainforests.</title>
        <authorList>
            <person name="Ng K.K.S."/>
            <person name="Kobayashi M.J."/>
            <person name="Fawcett J.A."/>
            <person name="Hatakeyama M."/>
            <person name="Paape T."/>
            <person name="Ng C.H."/>
            <person name="Ang C.C."/>
            <person name="Tnah L.H."/>
            <person name="Lee C.T."/>
            <person name="Nishiyama T."/>
            <person name="Sese J."/>
            <person name="O'Brien M.J."/>
            <person name="Copetti D."/>
            <person name="Mohd Noor M.I."/>
            <person name="Ong R.C."/>
            <person name="Putra M."/>
            <person name="Sireger I.Z."/>
            <person name="Indrioko S."/>
            <person name="Kosugi Y."/>
            <person name="Izuno A."/>
            <person name="Isagi Y."/>
            <person name="Lee S.L."/>
            <person name="Shimizu K.K."/>
        </authorList>
    </citation>
    <scope>NUCLEOTIDE SEQUENCE [LARGE SCALE GENOMIC DNA]</scope>
    <source>
        <strain evidence="14">214</strain>
    </source>
</reference>
<dbReference type="AlphaFoldDB" id="A0AAV5M5Q0"/>
<dbReference type="Gene3D" id="3.30.60.10">
    <property type="entry name" value="Endochitinase-like"/>
    <property type="match status" value="1"/>
</dbReference>
<evidence type="ECO:0000256" key="7">
    <source>
        <dbReference type="ARBA" id="ARBA00023024"/>
    </source>
</evidence>
<dbReference type="PANTHER" id="PTHR22595:SF171">
    <property type="entry name" value="BASIC ENDOCHITINASE B"/>
    <property type="match status" value="1"/>
</dbReference>
<protein>
    <recommendedName>
        <fullName evidence="3">chitinase</fullName>
        <ecNumber evidence="3">3.2.1.14</ecNumber>
    </recommendedName>
</protein>
<dbReference type="CDD" id="cd06921">
    <property type="entry name" value="ChtBD1_GH19_hevein"/>
    <property type="match status" value="1"/>
</dbReference>
<feature type="disulfide bond" evidence="11">
    <location>
        <begin position="24"/>
        <end position="39"/>
    </location>
</feature>
<organism evidence="14 15">
    <name type="scientific">Rubroshorea leprosula</name>
    <dbReference type="NCBI Taxonomy" id="152421"/>
    <lineage>
        <taxon>Eukaryota</taxon>
        <taxon>Viridiplantae</taxon>
        <taxon>Streptophyta</taxon>
        <taxon>Embryophyta</taxon>
        <taxon>Tracheophyta</taxon>
        <taxon>Spermatophyta</taxon>
        <taxon>Magnoliopsida</taxon>
        <taxon>eudicotyledons</taxon>
        <taxon>Gunneridae</taxon>
        <taxon>Pentapetalae</taxon>
        <taxon>rosids</taxon>
        <taxon>malvids</taxon>
        <taxon>Malvales</taxon>
        <taxon>Dipterocarpaceae</taxon>
        <taxon>Rubroshorea</taxon>
    </lineage>
</organism>
<dbReference type="CDD" id="cd00325">
    <property type="entry name" value="chitinase_GH19"/>
    <property type="match status" value="1"/>
</dbReference>
<evidence type="ECO:0000256" key="9">
    <source>
        <dbReference type="ARBA" id="ARBA00023295"/>
    </source>
</evidence>
<dbReference type="SMART" id="SM00270">
    <property type="entry name" value="ChtBD1"/>
    <property type="match status" value="1"/>
</dbReference>
<dbReference type="EMBL" id="BPVZ01000190">
    <property type="protein sequence ID" value="GKV45158.1"/>
    <property type="molecule type" value="Genomic_DNA"/>
</dbReference>
<dbReference type="GO" id="GO:0000272">
    <property type="term" value="P:polysaccharide catabolic process"/>
    <property type="evidence" value="ECO:0007669"/>
    <property type="project" value="UniProtKB-KW"/>
</dbReference>
<keyword evidence="15" id="KW-1185">Reference proteome</keyword>
<evidence type="ECO:0000256" key="5">
    <source>
        <dbReference type="ARBA" id="ARBA00022729"/>
    </source>
</evidence>
<evidence type="ECO:0000256" key="11">
    <source>
        <dbReference type="PROSITE-ProRule" id="PRU00261"/>
    </source>
</evidence>
<evidence type="ECO:0000256" key="1">
    <source>
        <dbReference type="ARBA" id="ARBA00000822"/>
    </source>
</evidence>
<feature type="chain" id="PRO_5043808965" description="chitinase" evidence="12">
    <location>
        <begin position="22"/>
        <end position="191"/>
    </location>
</feature>
<comment type="catalytic activity">
    <reaction evidence="1">
        <text>Random endo-hydrolysis of N-acetyl-beta-D-glucosaminide (1-&gt;4)-beta-linkages in chitin and chitodextrins.</text>
        <dbReference type="EC" id="3.2.1.14"/>
    </reaction>
</comment>
<dbReference type="SUPFAM" id="SSF57016">
    <property type="entry name" value="Plant lectins/antimicrobial peptides"/>
    <property type="match status" value="1"/>
</dbReference>
<dbReference type="Gene3D" id="1.10.530.10">
    <property type="match status" value="1"/>
</dbReference>
<keyword evidence="6" id="KW-0378">Hydrolase</keyword>
<dbReference type="Pfam" id="PF00182">
    <property type="entry name" value="Glyco_hydro_19"/>
    <property type="match status" value="2"/>
</dbReference>
<dbReference type="PROSITE" id="PS50941">
    <property type="entry name" value="CHIT_BIND_I_2"/>
    <property type="match status" value="1"/>
</dbReference>
<feature type="signal peptide" evidence="12">
    <location>
        <begin position="1"/>
        <end position="21"/>
    </location>
</feature>
<evidence type="ECO:0000256" key="10">
    <source>
        <dbReference type="ARBA" id="ARBA00023326"/>
    </source>
</evidence>
<dbReference type="InterPro" id="IPR036861">
    <property type="entry name" value="Endochitinase-like_sf"/>
</dbReference>
<keyword evidence="11" id="KW-1015">Disulfide bond</keyword>
<dbReference type="GO" id="GO:0050832">
    <property type="term" value="P:defense response to fungus"/>
    <property type="evidence" value="ECO:0007669"/>
    <property type="project" value="TreeGrafter"/>
</dbReference>
<dbReference type="InterPro" id="IPR000726">
    <property type="entry name" value="Glyco_hydro_19_cat"/>
</dbReference>
<keyword evidence="9" id="KW-0326">Glycosidase</keyword>
<comment type="caution">
    <text evidence="14">The sequence shown here is derived from an EMBL/GenBank/DDBJ whole genome shotgun (WGS) entry which is preliminary data.</text>
</comment>
<evidence type="ECO:0000256" key="4">
    <source>
        <dbReference type="ARBA" id="ARBA00022669"/>
    </source>
</evidence>
<dbReference type="GO" id="GO:0008843">
    <property type="term" value="F:endochitinase activity"/>
    <property type="evidence" value="ECO:0007669"/>
    <property type="project" value="UniProtKB-EC"/>
</dbReference>
<dbReference type="Pfam" id="PF00187">
    <property type="entry name" value="Chitin_bind_1"/>
    <property type="match status" value="1"/>
</dbReference>
<evidence type="ECO:0000256" key="3">
    <source>
        <dbReference type="ARBA" id="ARBA00012729"/>
    </source>
</evidence>
<keyword evidence="8" id="KW-0119">Carbohydrate metabolism</keyword>
<evidence type="ECO:0000256" key="8">
    <source>
        <dbReference type="ARBA" id="ARBA00023277"/>
    </source>
</evidence>
<name>A0AAV5M5Q0_9ROSI</name>
<evidence type="ECO:0000256" key="2">
    <source>
        <dbReference type="ARBA" id="ARBA00009373"/>
    </source>
</evidence>
<dbReference type="GO" id="GO:0016998">
    <property type="term" value="P:cell wall macromolecule catabolic process"/>
    <property type="evidence" value="ECO:0007669"/>
    <property type="project" value="InterPro"/>
</dbReference>
<keyword evidence="4 11" id="KW-0147">Chitin-binding</keyword>
<comment type="caution">
    <text evidence="11">Lacks conserved residue(s) required for the propagation of feature annotation.</text>
</comment>
<sequence>MKFLAVLIIGIVAIFGLGTSAEQCGKQAGGALCPNGLCCSQYGWCGSTRGSGSDVGSIITPTLFDDMLKYQSDVRCQSNGFYMDDAFIAAAQSFNGFGTTGDINTRKRELAVFLAQTSRETSGKGTTLLPIAHPVNGHVLQANNTVAEDPSNSHDISAGRVPAYGVFTNIINGGVECGHGQDDEVDNRIGY</sequence>
<proteinExistence type="inferred from homology"/>
<feature type="disulfide bond" evidence="11">
    <location>
        <begin position="33"/>
        <end position="45"/>
    </location>
</feature>
<dbReference type="InterPro" id="IPR001002">
    <property type="entry name" value="Chitin-bd_1"/>
</dbReference>
<dbReference type="PANTHER" id="PTHR22595">
    <property type="entry name" value="CHITINASE-RELATED"/>
    <property type="match status" value="1"/>
</dbReference>
<dbReference type="EC" id="3.2.1.14" evidence="3"/>
<dbReference type="Proteomes" id="UP001054252">
    <property type="component" value="Unassembled WGS sequence"/>
</dbReference>
<evidence type="ECO:0000256" key="6">
    <source>
        <dbReference type="ARBA" id="ARBA00022801"/>
    </source>
</evidence>
<dbReference type="GO" id="GO:0008061">
    <property type="term" value="F:chitin binding"/>
    <property type="evidence" value="ECO:0007669"/>
    <property type="project" value="UniProtKB-UniRule"/>
</dbReference>
<feature type="domain" description="Chitin-binding type-1" evidence="13">
    <location>
        <begin position="21"/>
        <end position="79"/>
    </location>
</feature>
<dbReference type="SUPFAM" id="SSF53955">
    <property type="entry name" value="Lysozyme-like"/>
    <property type="match status" value="1"/>
</dbReference>
<keyword evidence="7" id="KW-0146">Chitin degradation</keyword>